<feature type="compositionally biased region" description="Polar residues" evidence="8">
    <location>
        <begin position="1"/>
        <end position="18"/>
    </location>
</feature>
<comment type="subcellular location">
    <subcellularLocation>
        <location evidence="1">Nucleus</location>
    </subcellularLocation>
</comment>
<keyword evidence="5" id="KW-0238">DNA-binding</keyword>
<protein>
    <submittedName>
        <fullName evidence="9">Transcription factor-like 5</fullName>
    </submittedName>
</protein>
<evidence type="ECO:0000256" key="1">
    <source>
        <dbReference type="ARBA" id="ARBA00004123"/>
    </source>
</evidence>
<evidence type="ECO:0000256" key="6">
    <source>
        <dbReference type="ARBA" id="ARBA00023163"/>
    </source>
</evidence>
<proteinExistence type="predicted"/>
<dbReference type="AlphaFoldDB" id="A0AAD1WD51"/>
<dbReference type="GO" id="GO:0030154">
    <property type="term" value="P:cell differentiation"/>
    <property type="evidence" value="ECO:0007669"/>
    <property type="project" value="UniProtKB-KW"/>
</dbReference>
<evidence type="ECO:0000256" key="2">
    <source>
        <dbReference type="ARBA" id="ARBA00022473"/>
    </source>
</evidence>
<evidence type="ECO:0000256" key="7">
    <source>
        <dbReference type="ARBA" id="ARBA00023242"/>
    </source>
</evidence>
<feature type="compositionally biased region" description="Low complexity" evidence="8">
    <location>
        <begin position="275"/>
        <end position="289"/>
    </location>
</feature>
<dbReference type="GO" id="GO:0007283">
    <property type="term" value="P:spermatogenesis"/>
    <property type="evidence" value="ECO:0007669"/>
    <property type="project" value="InterPro"/>
</dbReference>
<evidence type="ECO:0000313" key="10">
    <source>
        <dbReference type="Proteomes" id="UP001295444"/>
    </source>
</evidence>
<evidence type="ECO:0000313" key="9">
    <source>
        <dbReference type="EMBL" id="CAH2303114.1"/>
    </source>
</evidence>
<feature type="region of interest" description="Disordered" evidence="8">
    <location>
        <begin position="1"/>
        <end position="27"/>
    </location>
</feature>
<sequence length="316" mass="34708">MASTTHTLSSDPTSSTGPRGSREVMGNEQAMNFTATDLNIVEMTEVEYTQLQQILYSHMDAQASEGEMEAKLNSSFYTASNSSSLSQYLSSSVKNQTSFTTSSSGGPSVHHGIYQSALVSESSMLTSNHSLGPSDFKDFKSLMLNESHLTLNQAEKTPSENNKDPKRLSLARVQHCDNTGGTNKENENLLQNCEARSKSTVRVRLEDRFNSMKAEMPRSQELQESGVPMNNLVNLIRHPSQLIGVQQQSKCSTLVKNKASPGTSALPFAYPVFTSGSNSSGNGNSSQSQYPNTRNYRCQGHFPFAISRKLNRLIRL</sequence>
<evidence type="ECO:0000256" key="3">
    <source>
        <dbReference type="ARBA" id="ARBA00022782"/>
    </source>
</evidence>
<dbReference type="EMBL" id="OW240917">
    <property type="protein sequence ID" value="CAH2303114.1"/>
    <property type="molecule type" value="Genomic_DNA"/>
</dbReference>
<dbReference type="PANTHER" id="PTHR15402:SF2">
    <property type="entry name" value="TRANSCRIPTION FACTOR LIKE 5"/>
    <property type="match status" value="1"/>
</dbReference>
<evidence type="ECO:0000256" key="4">
    <source>
        <dbReference type="ARBA" id="ARBA00023015"/>
    </source>
</evidence>
<dbReference type="GO" id="GO:0000978">
    <property type="term" value="F:RNA polymerase II cis-regulatory region sequence-specific DNA binding"/>
    <property type="evidence" value="ECO:0007669"/>
    <property type="project" value="TreeGrafter"/>
</dbReference>
<dbReference type="GO" id="GO:0005634">
    <property type="term" value="C:nucleus"/>
    <property type="evidence" value="ECO:0007669"/>
    <property type="project" value="UniProtKB-SubCell"/>
</dbReference>
<dbReference type="InterPro" id="IPR039583">
    <property type="entry name" value="TCFL5/SOLH1/2"/>
</dbReference>
<keyword evidence="2" id="KW-0217">Developmental protein</keyword>
<reference evidence="9" key="1">
    <citation type="submission" date="2022-03" db="EMBL/GenBank/DDBJ databases">
        <authorList>
            <person name="Alioto T."/>
            <person name="Alioto T."/>
            <person name="Gomez Garrido J."/>
        </authorList>
    </citation>
    <scope>NUCLEOTIDE SEQUENCE</scope>
</reference>
<dbReference type="Proteomes" id="UP001295444">
    <property type="component" value="Chromosome 06"/>
</dbReference>
<dbReference type="PANTHER" id="PTHR15402">
    <property type="entry name" value="TRANSCRIPTION FACTOR-LIKE 5 PROTEIN"/>
    <property type="match status" value="1"/>
</dbReference>
<keyword evidence="7" id="KW-0539">Nucleus</keyword>
<feature type="region of interest" description="Disordered" evidence="8">
    <location>
        <begin position="275"/>
        <end position="294"/>
    </location>
</feature>
<accession>A0AAD1WD51</accession>
<evidence type="ECO:0000256" key="5">
    <source>
        <dbReference type="ARBA" id="ARBA00023125"/>
    </source>
</evidence>
<organism evidence="9 10">
    <name type="scientific">Pelobates cultripes</name>
    <name type="common">Western spadefoot toad</name>
    <dbReference type="NCBI Taxonomy" id="61616"/>
    <lineage>
        <taxon>Eukaryota</taxon>
        <taxon>Metazoa</taxon>
        <taxon>Chordata</taxon>
        <taxon>Craniata</taxon>
        <taxon>Vertebrata</taxon>
        <taxon>Euteleostomi</taxon>
        <taxon>Amphibia</taxon>
        <taxon>Batrachia</taxon>
        <taxon>Anura</taxon>
        <taxon>Pelobatoidea</taxon>
        <taxon>Pelobatidae</taxon>
        <taxon>Pelobates</taxon>
    </lineage>
</organism>
<keyword evidence="10" id="KW-1185">Reference proteome</keyword>
<gene>
    <name evidence="9" type="ORF">PECUL_23A012813</name>
</gene>
<keyword evidence="4" id="KW-0805">Transcription regulation</keyword>
<name>A0AAD1WD51_PELCU</name>
<keyword evidence="3" id="KW-0221">Differentiation</keyword>
<dbReference type="GO" id="GO:0000981">
    <property type="term" value="F:DNA-binding transcription factor activity, RNA polymerase II-specific"/>
    <property type="evidence" value="ECO:0007669"/>
    <property type="project" value="TreeGrafter"/>
</dbReference>
<evidence type="ECO:0000256" key="8">
    <source>
        <dbReference type="SAM" id="MobiDB-lite"/>
    </source>
</evidence>
<keyword evidence="6" id="KW-0804">Transcription</keyword>